<name>A0A975CH59_9BURK</name>
<evidence type="ECO:0000313" key="4">
    <source>
        <dbReference type="Proteomes" id="UP000663903"/>
    </source>
</evidence>
<dbReference type="Pfam" id="PF08750">
    <property type="entry name" value="CNP1"/>
    <property type="match status" value="1"/>
</dbReference>
<feature type="signal peptide" evidence="1">
    <location>
        <begin position="1"/>
        <end position="26"/>
    </location>
</feature>
<dbReference type="AlphaFoldDB" id="A0A975CH59"/>
<evidence type="ECO:0000313" key="3">
    <source>
        <dbReference type="EMBL" id="QTD46120.1"/>
    </source>
</evidence>
<feature type="chain" id="PRO_5037011061" description="CNP1-like uncharacterized domain-containing protein" evidence="1">
    <location>
        <begin position="27"/>
        <end position="175"/>
    </location>
</feature>
<proteinExistence type="predicted"/>
<dbReference type="KEGG" id="otd:J1M35_04210"/>
<reference evidence="3" key="1">
    <citation type="submission" date="2021-03" db="EMBL/GenBank/DDBJ databases">
        <title>Ottowia sp. 27C isolated from the cloaca of a Giant Asian pond turtle (Heosemys grandis).</title>
        <authorList>
            <person name="Spergser J."/>
            <person name="Busse H.-J."/>
        </authorList>
    </citation>
    <scope>NUCLEOTIDE SEQUENCE</scope>
    <source>
        <strain evidence="3">27C</strain>
    </source>
</reference>
<sequence length="175" mass="19328">MSQPPSFRRWLAVTACAVAWTTPALAQYAELDRADWREDAVPPPPAYSTSRLIDIEMPRSSTVRMGIDPDTISINHQTGIVRYVVVARGVSAVNASYEGIRCATGEYRVYARQAQGNAWSPSGEDAWKSMRGQTSIMVQHPFQLARSGLCLGTGVRQTAADMVRELRSGNQSLYY</sequence>
<protein>
    <recommendedName>
        <fullName evidence="2">CNP1-like uncharacterized domain-containing protein</fullName>
    </recommendedName>
</protein>
<dbReference type="EMBL" id="CP071796">
    <property type="protein sequence ID" value="QTD46120.1"/>
    <property type="molecule type" value="Genomic_DNA"/>
</dbReference>
<evidence type="ECO:0000259" key="2">
    <source>
        <dbReference type="Pfam" id="PF08750"/>
    </source>
</evidence>
<dbReference type="RefSeq" id="WP_208010019.1">
    <property type="nucleotide sequence ID" value="NZ_CP071796.1"/>
</dbReference>
<organism evidence="3 4">
    <name type="scientific">Ottowia testudinis</name>
    <dbReference type="NCBI Taxonomy" id="2816950"/>
    <lineage>
        <taxon>Bacteria</taxon>
        <taxon>Pseudomonadati</taxon>
        <taxon>Pseudomonadota</taxon>
        <taxon>Betaproteobacteria</taxon>
        <taxon>Burkholderiales</taxon>
        <taxon>Comamonadaceae</taxon>
        <taxon>Ottowia</taxon>
    </lineage>
</organism>
<accession>A0A975CH59</accession>
<dbReference type="Proteomes" id="UP000663903">
    <property type="component" value="Chromosome"/>
</dbReference>
<evidence type="ECO:0000256" key="1">
    <source>
        <dbReference type="SAM" id="SignalP"/>
    </source>
</evidence>
<keyword evidence="1" id="KW-0732">Signal</keyword>
<feature type="domain" description="CNP1-like uncharacterised" evidence="2">
    <location>
        <begin position="33"/>
        <end position="167"/>
    </location>
</feature>
<dbReference type="InterPro" id="IPR014861">
    <property type="entry name" value="CNP1-like_dom"/>
</dbReference>
<gene>
    <name evidence="3" type="ORF">J1M35_04210</name>
</gene>
<keyword evidence="4" id="KW-1185">Reference proteome</keyword>